<protein>
    <recommendedName>
        <fullName evidence="7">Glutaredoxin</fullName>
    </recommendedName>
</protein>
<reference evidence="10" key="1">
    <citation type="submission" date="2017-10" db="EMBL/GenBank/DDBJ databases">
        <title>Completed PacBio SMRT sequence of Methylosinus trichosporium OB3b reveals presence of a third large plasmid.</title>
        <authorList>
            <person name="Charles T.C."/>
            <person name="Lynch M.D.J."/>
            <person name="Heil J.R."/>
            <person name="Cheng J."/>
        </authorList>
    </citation>
    <scope>NUCLEOTIDE SEQUENCE [LARGE SCALE GENOMIC DNA]</scope>
    <source>
        <strain evidence="10">OB3b</strain>
    </source>
</reference>
<keyword evidence="10" id="KW-1185">Reference proteome</keyword>
<dbReference type="RefSeq" id="WP_004448206.1">
    <property type="nucleotide sequence ID" value="NZ_ADVE02000001.1"/>
</dbReference>
<comment type="similarity">
    <text evidence="2 7">Belongs to the glutaredoxin family.</text>
</comment>
<evidence type="ECO:0000256" key="1">
    <source>
        <dbReference type="ARBA" id="ARBA00002549"/>
    </source>
</evidence>
<dbReference type="GO" id="GO:0005737">
    <property type="term" value="C:cytoplasm"/>
    <property type="evidence" value="ECO:0007669"/>
    <property type="project" value="TreeGrafter"/>
</dbReference>
<gene>
    <name evidence="9" type="primary">grxC</name>
    <name evidence="9" type="ORF">CQW49_08945</name>
</gene>
<dbReference type="InterPro" id="IPR011767">
    <property type="entry name" value="GLR_AS"/>
</dbReference>
<keyword evidence="4 7" id="KW-0249">Electron transport</keyword>
<dbReference type="NCBIfam" id="TIGR02181">
    <property type="entry name" value="GRX_bact"/>
    <property type="match status" value="1"/>
</dbReference>
<evidence type="ECO:0000313" key="10">
    <source>
        <dbReference type="Proteomes" id="UP000230709"/>
    </source>
</evidence>
<keyword evidence="6 7" id="KW-0676">Redox-active center</keyword>
<evidence type="ECO:0000256" key="7">
    <source>
        <dbReference type="RuleBase" id="RU364065"/>
    </source>
</evidence>
<comment type="function">
    <text evidence="1 7">Has a glutathione-disulfide oxidoreductase activity in the presence of NADPH and glutathione reductase. Reduces low molecular weight disulfides and proteins.</text>
</comment>
<organism evidence="9 10">
    <name type="scientific">Methylosinus trichosporium (strain ATCC 35070 / NCIMB 11131 / UNIQEM 75 / OB3b)</name>
    <dbReference type="NCBI Taxonomy" id="595536"/>
    <lineage>
        <taxon>Bacteria</taxon>
        <taxon>Pseudomonadati</taxon>
        <taxon>Pseudomonadota</taxon>
        <taxon>Alphaproteobacteria</taxon>
        <taxon>Hyphomicrobiales</taxon>
        <taxon>Methylocystaceae</taxon>
        <taxon>Methylosinus</taxon>
    </lineage>
</organism>
<name>A0A2D2CZ29_METT3</name>
<keyword evidence="5" id="KW-1015">Disulfide bond</keyword>
<dbReference type="AlphaFoldDB" id="A0A2D2CZ29"/>
<dbReference type="Pfam" id="PF00462">
    <property type="entry name" value="Glutaredoxin"/>
    <property type="match status" value="1"/>
</dbReference>
<evidence type="ECO:0000256" key="2">
    <source>
        <dbReference type="ARBA" id="ARBA00007787"/>
    </source>
</evidence>
<evidence type="ECO:0000256" key="3">
    <source>
        <dbReference type="ARBA" id="ARBA00022448"/>
    </source>
</evidence>
<dbReference type="PANTHER" id="PTHR45694:SF18">
    <property type="entry name" value="GLUTAREDOXIN-1-RELATED"/>
    <property type="match status" value="1"/>
</dbReference>
<sequence length="90" mass="9857">MPQIVIYTTSTCPYCRAAKQLLELKRIAYQEIPVDGDPQKRAEMSRLAEGRSTVPQIFIDGQPIGGCDDLYALESAGELDRLLGAGERAS</sequence>
<dbReference type="CDD" id="cd03418">
    <property type="entry name" value="GRX_GRXb_1_3_like"/>
    <property type="match status" value="1"/>
</dbReference>
<dbReference type="PRINTS" id="PR00160">
    <property type="entry name" value="GLUTAREDOXIN"/>
</dbReference>
<dbReference type="InterPro" id="IPR011900">
    <property type="entry name" value="GRX_bact"/>
</dbReference>
<evidence type="ECO:0000259" key="8">
    <source>
        <dbReference type="Pfam" id="PF00462"/>
    </source>
</evidence>
<evidence type="ECO:0000256" key="6">
    <source>
        <dbReference type="ARBA" id="ARBA00023284"/>
    </source>
</evidence>
<dbReference type="Proteomes" id="UP000230709">
    <property type="component" value="Chromosome"/>
</dbReference>
<dbReference type="InterPro" id="IPR002109">
    <property type="entry name" value="Glutaredoxin"/>
</dbReference>
<dbReference type="GO" id="GO:0045454">
    <property type="term" value="P:cell redox homeostasis"/>
    <property type="evidence" value="ECO:0007669"/>
    <property type="project" value="InterPro"/>
</dbReference>
<accession>A0A2D2CZ29</accession>
<dbReference type="EMBL" id="CP023737">
    <property type="protein sequence ID" value="ATQ68001.1"/>
    <property type="molecule type" value="Genomic_DNA"/>
</dbReference>
<keyword evidence="3 7" id="KW-0813">Transport</keyword>
<dbReference type="PROSITE" id="PS51354">
    <property type="entry name" value="GLUTAREDOXIN_2"/>
    <property type="match status" value="1"/>
</dbReference>
<feature type="domain" description="Glutaredoxin" evidence="8">
    <location>
        <begin position="4"/>
        <end position="63"/>
    </location>
</feature>
<dbReference type="InterPro" id="IPR036249">
    <property type="entry name" value="Thioredoxin-like_sf"/>
</dbReference>
<dbReference type="PANTHER" id="PTHR45694">
    <property type="entry name" value="GLUTAREDOXIN 2"/>
    <property type="match status" value="1"/>
</dbReference>
<dbReference type="KEGG" id="mtw:CQW49_08945"/>
<proteinExistence type="inferred from homology"/>
<dbReference type="Gene3D" id="3.40.30.10">
    <property type="entry name" value="Glutaredoxin"/>
    <property type="match status" value="1"/>
</dbReference>
<dbReference type="PROSITE" id="PS00195">
    <property type="entry name" value="GLUTAREDOXIN_1"/>
    <property type="match status" value="1"/>
</dbReference>
<dbReference type="STRING" id="595536.GCA_000178815_03364"/>
<dbReference type="SUPFAM" id="SSF52833">
    <property type="entry name" value="Thioredoxin-like"/>
    <property type="match status" value="1"/>
</dbReference>
<evidence type="ECO:0000256" key="4">
    <source>
        <dbReference type="ARBA" id="ARBA00022982"/>
    </source>
</evidence>
<evidence type="ECO:0000256" key="5">
    <source>
        <dbReference type="ARBA" id="ARBA00023157"/>
    </source>
</evidence>
<evidence type="ECO:0000313" key="9">
    <source>
        <dbReference type="EMBL" id="ATQ68001.1"/>
    </source>
</evidence>
<dbReference type="GO" id="GO:0034599">
    <property type="term" value="P:cellular response to oxidative stress"/>
    <property type="evidence" value="ECO:0007669"/>
    <property type="project" value="TreeGrafter"/>
</dbReference>
<keyword evidence="7" id="KW-0963">Cytoplasm</keyword>
<dbReference type="GO" id="GO:0015038">
    <property type="term" value="F:glutathione disulfide oxidoreductase activity"/>
    <property type="evidence" value="ECO:0007669"/>
    <property type="project" value="UniProtKB-UniRule"/>
</dbReference>
<dbReference type="InterPro" id="IPR014025">
    <property type="entry name" value="Glutaredoxin_subgr"/>
</dbReference>